<gene>
    <name evidence="1" type="ORF">SPHINGO8BC_50077</name>
</gene>
<evidence type="ECO:0000313" key="1">
    <source>
        <dbReference type="EMBL" id="VXC79390.1"/>
    </source>
</evidence>
<protein>
    <submittedName>
        <fullName evidence="1">Uncharacterized protein</fullName>
    </submittedName>
</protein>
<dbReference type="AlphaFoldDB" id="A0A654BFV4"/>
<reference evidence="1 2" key="1">
    <citation type="submission" date="2019-10" db="EMBL/GenBank/DDBJ databases">
        <authorList>
            <person name="Karimi E."/>
        </authorList>
    </citation>
    <scope>NUCLEOTIDE SEQUENCE [LARGE SCALE GENOMIC DNA]</scope>
    <source>
        <strain evidence="1">Sphingobacterium sp. 8BC</strain>
    </source>
</reference>
<proteinExistence type="predicted"/>
<dbReference type="Proteomes" id="UP000432350">
    <property type="component" value="Unassembled WGS sequence"/>
</dbReference>
<name>A0A654BFV4_SPHMU</name>
<evidence type="ECO:0000313" key="2">
    <source>
        <dbReference type="Proteomes" id="UP000432350"/>
    </source>
</evidence>
<dbReference type="EMBL" id="CABWMV010000024">
    <property type="protein sequence ID" value="VXC79390.1"/>
    <property type="molecule type" value="Genomic_DNA"/>
</dbReference>
<organism evidence="1 2">
    <name type="scientific">Sphingobacterium multivorum</name>
    <dbReference type="NCBI Taxonomy" id="28454"/>
    <lineage>
        <taxon>Bacteria</taxon>
        <taxon>Pseudomonadati</taxon>
        <taxon>Bacteroidota</taxon>
        <taxon>Sphingobacteriia</taxon>
        <taxon>Sphingobacteriales</taxon>
        <taxon>Sphingobacteriaceae</taxon>
        <taxon>Sphingobacterium</taxon>
    </lineage>
</organism>
<dbReference type="RefSeq" id="WP_112373971.1">
    <property type="nucleotide sequence ID" value="NZ_DAIMVY010000009.1"/>
</dbReference>
<accession>A0A654BFV4</accession>
<sequence>MNSLSFIRHEVLYWYFYKNIDNKITNNQLVVNLLVDDSSILLHFLFKSFNELRKSPTAILPGIYSASGYRK</sequence>